<gene>
    <name evidence="3" type="ORF">ENH87_18155</name>
</gene>
<sequence>MFPMQKPILLFLFLASCSIRAQATIDLSGKVTDQKNETVPLGDVLLFPKENDTIFRYATLINGRFSLENIPKATYRLRISCLGFESVEQVLEVDKSMSLEIKLKEKITDLGEVEVVAAKPILTNTNGNLKIDITNPVFASIPDPMELLAKLPGIQVGPDRESLTVVGKGTPLVYMGNQRISLEELNALSVDDIGSIEIIKNPSSKYEAEGRAVLLITRKISDTEGGKIDLSETLSFKRNFNNYKDLNGSLKKKRLTLKGNFGYNDLGQWESHTFSFAVPERDIFSDYLVLVDKNDRVQINTGAGVYYQINETDYFSMDINGRLQTDRFPIDTDTFLGQGGKEDSIVTRTRNDNSKDFVSANFNYNKRLRPAINIFTGLQFSTFAQKLDTDISNNYNATAFVGSQDRQQKYRIDVLAYRFDLEETFGKGFKYEVGANVSGAWADALTEIRLLETDTNMNIDYGYTEKTYATYLQLSGKMGKKVNFSTGFRLENNTVKGEVQTETIPLVNRENTVFFPKAMLNLEIDSTKSLTLNYSKTIERPDYSRASSISQYINPFLEGSGNVNLLPTFTEELSAGFQYKNSSLSINYSKRKNPMYFTIGYGKNAERAIFSLKNLDRESGFDIDLNVPITKGIWTATNSVILFKRRVEDSTAEMNGSRPYLYFYTEHQFKLGKDTTISFGGWGLTKRSEGIFNRNGLVTFNAAITKTFFGKLQCALRFNDITKAQNFGESYSINGVNAQGIYFADAREIALSLKYSLGKIKEPNYKNKDVDENLGRIR</sequence>
<dbReference type="Pfam" id="PF14905">
    <property type="entry name" value="OMP_b-brl_3"/>
    <property type="match status" value="1"/>
</dbReference>
<protein>
    <submittedName>
        <fullName evidence="3">TonB-dependent receptor</fullName>
    </submittedName>
</protein>
<dbReference type="SUPFAM" id="SSF49464">
    <property type="entry name" value="Carboxypeptidase regulatory domain-like"/>
    <property type="match status" value="1"/>
</dbReference>
<dbReference type="PANTHER" id="PTHR40980">
    <property type="entry name" value="PLUG DOMAIN-CONTAINING PROTEIN"/>
    <property type="match status" value="1"/>
</dbReference>
<dbReference type="PROSITE" id="PS51257">
    <property type="entry name" value="PROKAR_LIPOPROTEIN"/>
    <property type="match status" value="1"/>
</dbReference>
<organism evidence="3">
    <name type="scientific">Pricia antarctica</name>
    <dbReference type="NCBI Taxonomy" id="641691"/>
    <lineage>
        <taxon>Bacteria</taxon>
        <taxon>Pseudomonadati</taxon>
        <taxon>Bacteroidota</taxon>
        <taxon>Flavobacteriia</taxon>
        <taxon>Flavobacteriales</taxon>
        <taxon>Flavobacteriaceae</taxon>
        <taxon>Pricia</taxon>
    </lineage>
</organism>
<keyword evidence="3" id="KW-0675">Receptor</keyword>
<dbReference type="SUPFAM" id="SSF56935">
    <property type="entry name" value="Porins"/>
    <property type="match status" value="1"/>
</dbReference>
<dbReference type="InterPro" id="IPR008969">
    <property type="entry name" value="CarboxyPept-like_regulatory"/>
</dbReference>
<evidence type="ECO:0000313" key="3">
    <source>
        <dbReference type="EMBL" id="HEA22821.1"/>
    </source>
</evidence>
<dbReference type="Proteomes" id="UP000886191">
    <property type="component" value="Unassembled WGS sequence"/>
</dbReference>
<evidence type="ECO:0000259" key="2">
    <source>
        <dbReference type="Pfam" id="PF14905"/>
    </source>
</evidence>
<feature type="chain" id="PRO_5032418505" evidence="1">
    <location>
        <begin position="24"/>
        <end position="778"/>
    </location>
</feature>
<dbReference type="EMBL" id="DRGL01000067">
    <property type="protein sequence ID" value="HEA22821.1"/>
    <property type="molecule type" value="Genomic_DNA"/>
</dbReference>
<dbReference type="Gene3D" id="2.60.40.1120">
    <property type="entry name" value="Carboxypeptidase-like, regulatory domain"/>
    <property type="match status" value="1"/>
</dbReference>
<proteinExistence type="predicted"/>
<reference evidence="3" key="1">
    <citation type="journal article" date="2020" name="mSystems">
        <title>Genome- and Community-Level Interaction Insights into Carbon Utilization and Element Cycling Functions of Hydrothermarchaeota in Hydrothermal Sediment.</title>
        <authorList>
            <person name="Zhou Z."/>
            <person name="Liu Y."/>
            <person name="Xu W."/>
            <person name="Pan J."/>
            <person name="Luo Z.H."/>
            <person name="Li M."/>
        </authorList>
    </citation>
    <scope>NUCLEOTIDE SEQUENCE [LARGE SCALE GENOMIC DNA]</scope>
    <source>
        <strain evidence="3">HyVt-345</strain>
    </source>
</reference>
<comment type="caution">
    <text evidence="3">The sequence shown here is derived from an EMBL/GenBank/DDBJ whole genome shotgun (WGS) entry which is preliminary data.</text>
</comment>
<dbReference type="PANTHER" id="PTHR40980:SF4">
    <property type="entry name" value="TONB-DEPENDENT RECEPTOR-LIKE BETA-BARREL DOMAIN-CONTAINING PROTEIN"/>
    <property type="match status" value="1"/>
</dbReference>
<feature type="signal peptide" evidence="1">
    <location>
        <begin position="1"/>
        <end position="23"/>
    </location>
</feature>
<dbReference type="Pfam" id="PF13715">
    <property type="entry name" value="CarbopepD_reg_2"/>
    <property type="match status" value="1"/>
</dbReference>
<accession>A0A831QUH7</accession>
<dbReference type="InterPro" id="IPR041700">
    <property type="entry name" value="OMP_b-brl_3"/>
</dbReference>
<name>A0A831QUH7_9FLAO</name>
<dbReference type="AlphaFoldDB" id="A0A831QUH7"/>
<feature type="domain" description="Outer membrane protein beta-barrel" evidence="2">
    <location>
        <begin position="389"/>
        <end position="755"/>
    </location>
</feature>
<keyword evidence="1" id="KW-0732">Signal</keyword>
<evidence type="ECO:0000256" key="1">
    <source>
        <dbReference type="SAM" id="SignalP"/>
    </source>
</evidence>